<feature type="coiled-coil region" evidence="1">
    <location>
        <begin position="6"/>
        <end position="33"/>
    </location>
</feature>
<feature type="domain" description="Dilute" evidence="2">
    <location>
        <begin position="73"/>
        <end position="210"/>
    </location>
</feature>
<protein>
    <recommendedName>
        <fullName evidence="2">Dilute domain-containing protein</fullName>
    </recommendedName>
</protein>
<name>A0AAN9RD65_CANGL</name>
<keyword evidence="1" id="KW-0175">Coiled coil</keyword>
<dbReference type="PANTHER" id="PTHR16027">
    <property type="entry name" value="DILUTE DOMAIN-CONTAINING PROTEIN YPR089W"/>
    <property type="match status" value="1"/>
</dbReference>
<gene>
    <name evidence="3" type="ORF">VNO77_04423</name>
</gene>
<evidence type="ECO:0000259" key="2">
    <source>
        <dbReference type="PROSITE" id="PS51126"/>
    </source>
</evidence>
<dbReference type="InterPro" id="IPR002710">
    <property type="entry name" value="Dilute_dom"/>
</dbReference>
<dbReference type="PANTHER" id="PTHR16027:SF6">
    <property type="entry name" value="DILUTE DOMAIN-CONTAINING PROTEIN"/>
    <property type="match status" value="1"/>
</dbReference>
<evidence type="ECO:0000313" key="4">
    <source>
        <dbReference type="Proteomes" id="UP001367508"/>
    </source>
</evidence>
<proteinExistence type="predicted"/>
<dbReference type="InterPro" id="IPR052072">
    <property type="entry name" value="Vascular_dev_regulator"/>
</dbReference>
<evidence type="ECO:0000313" key="3">
    <source>
        <dbReference type="EMBL" id="KAK7362313.1"/>
    </source>
</evidence>
<dbReference type="EMBL" id="JAYMYQ010000001">
    <property type="protein sequence ID" value="KAK7362313.1"/>
    <property type="molecule type" value="Genomic_DNA"/>
</dbReference>
<sequence length="210" mass="23541">MREKKARRLQESLTRLEEKITNLELGNQVLRQQAVSMTPIKLLLGRSRSVIQRADNGHIARDAKVARQRATGNTLNGHAIETQENNDILALWLSNTSTFLLLLQHTLKASSAARMAPQRRCSSSATLFGRMTQSFREAPPGVNTFLINSSMNGGLDTLRQDEAKYPALLFKQQLTTYMEKIHGMIQDNLKKEISPLLGLYVQAPRTSKAL</sequence>
<reference evidence="3 4" key="1">
    <citation type="submission" date="2024-01" db="EMBL/GenBank/DDBJ databases">
        <title>The genomes of 5 underutilized Papilionoideae crops provide insights into root nodulation and disease resistanc.</title>
        <authorList>
            <person name="Jiang F."/>
        </authorList>
    </citation>
    <scope>NUCLEOTIDE SEQUENCE [LARGE SCALE GENOMIC DNA]</scope>
    <source>
        <strain evidence="3">LVBAO_FW01</strain>
        <tissue evidence="3">Leaves</tissue>
    </source>
</reference>
<dbReference type="AlphaFoldDB" id="A0AAN9RD65"/>
<organism evidence="3 4">
    <name type="scientific">Canavalia gladiata</name>
    <name type="common">Sword bean</name>
    <name type="synonym">Dolichos gladiatus</name>
    <dbReference type="NCBI Taxonomy" id="3824"/>
    <lineage>
        <taxon>Eukaryota</taxon>
        <taxon>Viridiplantae</taxon>
        <taxon>Streptophyta</taxon>
        <taxon>Embryophyta</taxon>
        <taxon>Tracheophyta</taxon>
        <taxon>Spermatophyta</taxon>
        <taxon>Magnoliopsida</taxon>
        <taxon>eudicotyledons</taxon>
        <taxon>Gunneridae</taxon>
        <taxon>Pentapetalae</taxon>
        <taxon>rosids</taxon>
        <taxon>fabids</taxon>
        <taxon>Fabales</taxon>
        <taxon>Fabaceae</taxon>
        <taxon>Papilionoideae</taxon>
        <taxon>50 kb inversion clade</taxon>
        <taxon>NPAAA clade</taxon>
        <taxon>indigoferoid/millettioid clade</taxon>
        <taxon>Phaseoleae</taxon>
        <taxon>Canavalia</taxon>
    </lineage>
</organism>
<keyword evidence="4" id="KW-1185">Reference proteome</keyword>
<dbReference type="PROSITE" id="PS51126">
    <property type="entry name" value="DILUTE"/>
    <property type="match status" value="1"/>
</dbReference>
<dbReference type="Proteomes" id="UP001367508">
    <property type="component" value="Unassembled WGS sequence"/>
</dbReference>
<evidence type="ECO:0000256" key="1">
    <source>
        <dbReference type="SAM" id="Coils"/>
    </source>
</evidence>
<comment type="caution">
    <text evidence="3">The sequence shown here is derived from an EMBL/GenBank/DDBJ whole genome shotgun (WGS) entry which is preliminary data.</text>
</comment>
<accession>A0AAN9RD65</accession>